<protein>
    <submittedName>
        <fullName evidence="2">Uncharacterized protein</fullName>
    </submittedName>
</protein>
<evidence type="ECO:0000313" key="1">
    <source>
        <dbReference type="EMBL" id="CAQ83316.1"/>
    </source>
</evidence>
<proteinExistence type="predicted"/>
<dbReference type="Proteomes" id="UP000002747">
    <property type="component" value="Chromosome"/>
</dbReference>
<gene>
    <name evidence="1" type="ordered locus">PAU_01224</name>
    <name evidence="2" type="ORF">PA-RVA2-4260</name>
</gene>
<evidence type="ECO:0000313" key="2">
    <source>
        <dbReference type="EMBL" id="CAR66598.1"/>
    </source>
</evidence>
<accession>B6VKB8</accession>
<dbReference type="EMBL" id="FM211044">
    <property type="protein sequence ID" value="CAR66598.1"/>
    <property type="molecule type" value="Genomic_DNA"/>
</dbReference>
<reference evidence="1" key="2">
    <citation type="submission" date="2008-05" db="EMBL/GenBank/DDBJ databases">
        <authorList>
            <person name="Crossman L.C."/>
        </authorList>
    </citation>
    <scope>NUCLEOTIDE SEQUENCE</scope>
    <source>
        <strain evidence="1">ATCC43949</strain>
    </source>
</reference>
<reference evidence="2" key="1">
    <citation type="journal article" date="2008" name="Proc. Natl. Acad. Sci. U.S.A.">
        <title>Rapid virulence annotation (RVA): identification of virulence factors using a bacterial genome library and multiple invertebrate hosts.</title>
        <authorList>
            <person name="Waterfield N.R."/>
            <person name="Sanchez-Contreras M."/>
            <person name="Eleftherianos I."/>
            <person name="Dowling A."/>
            <person name="Wilkinson P."/>
            <person name="Parkhill J."/>
            <person name="Thomson N."/>
            <person name="Reynolds S.E."/>
            <person name="Bode H.B."/>
            <person name="Dorus S."/>
            <person name="Ffrench-Constant R.H."/>
        </authorList>
    </citation>
    <scope>NUCLEOTIDE SEQUENCE</scope>
    <source>
        <strain evidence="2">ATCC 43949</strain>
    </source>
</reference>
<evidence type="ECO:0000313" key="3">
    <source>
        <dbReference type="Proteomes" id="UP000002747"/>
    </source>
</evidence>
<organism evidence="2">
    <name type="scientific">Photorhabdus asymbiotica subsp. asymbiotica (strain ATCC 43949 / 3105-77)</name>
    <name type="common">Xenorhabdus luminescens (strain 2)</name>
    <dbReference type="NCBI Taxonomy" id="553480"/>
    <lineage>
        <taxon>Bacteria</taxon>
        <taxon>Pseudomonadati</taxon>
        <taxon>Pseudomonadota</taxon>
        <taxon>Gammaproteobacteria</taxon>
        <taxon>Enterobacterales</taxon>
        <taxon>Morganellaceae</taxon>
        <taxon>Photorhabdus</taxon>
    </lineage>
</organism>
<accession>C7BQV0</accession>
<dbReference type="KEGG" id="pay:PAU_01224"/>
<name>B6VKB8_PHOAA</name>
<reference evidence="2" key="3">
    <citation type="submission" date="2008-09" db="EMBL/GenBank/DDBJ databases">
        <authorList>
            <person name="Thomson N.R."/>
        </authorList>
    </citation>
    <scope>NUCLEOTIDE SEQUENCE</scope>
    <source>
        <strain evidence="2">ATCC 43949</strain>
    </source>
</reference>
<sequence>MCCASSTGILLDLSITKTMHEHFHKLAAMNTLQIG</sequence>
<dbReference type="EMBL" id="FM162591">
    <property type="protein sequence ID" value="CAQ83316.1"/>
    <property type="molecule type" value="Genomic_DNA"/>
</dbReference>
<dbReference type="AlphaFoldDB" id="B6VKB8"/>
<reference evidence="1 3" key="4">
    <citation type="journal article" date="2009" name="BMC Genomics">
        <title>Comparative genomics of the emerging human pathogen Photorhabdus asymbiotica with the insect pathogen Photorhabdus luminescens.</title>
        <authorList>
            <person name="Wilkinson P."/>
            <person name="Waterfield N.R."/>
            <person name="Crossman L."/>
            <person name="Corton C."/>
            <person name="Sanchez-Contreras M."/>
            <person name="Vlisidou I."/>
            <person name="Barron A."/>
            <person name="Bignell A."/>
            <person name="Clark L."/>
            <person name="Ormond D."/>
            <person name="Mayho M."/>
            <person name="Bason N."/>
            <person name="Smith F."/>
            <person name="Simmonds M."/>
            <person name="Churcher C."/>
            <person name="Harris D."/>
            <person name="Thompson N.R."/>
            <person name="Quail M."/>
            <person name="Parkhill J."/>
            <person name="ffrench-Constant R.H."/>
        </authorList>
    </citation>
    <scope>NUCLEOTIDE SEQUENCE [LARGE SCALE GENOMIC DNA]</scope>
    <source>
        <strain evidence="3">ATCC 43949 / 3105-77</strain>
        <strain evidence="1">ATCC43949</strain>
    </source>
</reference>
<dbReference type="STRING" id="291112.PAU_01224"/>